<gene>
    <name evidence="2" type="ORF">FKW77_005052</name>
</gene>
<proteinExistence type="predicted"/>
<evidence type="ECO:0000313" key="2">
    <source>
        <dbReference type="EMBL" id="QDS73281.1"/>
    </source>
</evidence>
<dbReference type="EMBL" id="CP042193">
    <property type="protein sequence ID" value="QDS73281.1"/>
    <property type="molecule type" value="Genomic_DNA"/>
</dbReference>
<organism evidence="2 3">
    <name type="scientific">Venturia effusa</name>
    <dbReference type="NCBI Taxonomy" id="50376"/>
    <lineage>
        <taxon>Eukaryota</taxon>
        <taxon>Fungi</taxon>
        <taxon>Dikarya</taxon>
        <taxon>Ascomycota</taxon>
        <taxon>Pezizomycotina</taxon>
        <taxon>Dothideomycetes</taxon>
        <taxon>Pleosporomycetidae</taxon>
        <taxon>Venturiales</taxon>
        <taxon>Venturiaceae</taxon>
        <taxon>Venturia</taxon>
    </lineage>
</organism>
<protein>
    <submittedName>
        <fullName evidence="2">Uncharacterized protein</fullName>
    </submittedName>
</protein>
<sequence length="347" mass="36844">MSLSGFQPFLSTASFQPVLSFSTPVSSSTLPQVHTFSRRRAEDTRTAYSRRDESRATKVITVKRSSSDGFVEVMVVETKTMTTVLSETTIAEAVNDPLTPSPAWQPLATPPPFELGPALVAVHTPTPEPENPTPIPTPAPPPSPSPAPANNAKPRAGAFDEALGRAHEAPQPTITNVISRPVGSINLAQKGRDKGHRNMARNANLTSPAGTGSSTPSYTTRLPPQAINPDPTITITELGPLATLVTLGLRNEADELEARKDYEGTRTVQVTDPRVTIVHLMDSDADSVPIAEYAFNRLPQASRDRHGFRKRMDGVGRVVDAGAGGVREGGVGVGVVVGVWVGVLLMG</sequence>
<dbReference type="AlphaFoldDB" id="A0A517LCC0"/>
<evidence type="ECO:0000256" key="1">
    <source>
        <dbReference type="SAM" id="MobiDB-lite"/>
    </source>
</evidence>
<accession>A0A517LCC0</accession>
<evidence type="ECO:0000313" key="3">
    <source>
        <dbReference type="Proteomes" id="UP000316270"/>
    </source>
</evidence>
<feature type="region of interest" description="Disordered" evidence="1">
    <location>
        <begin position="101"/>
        <end position="155"/>
    </location>
</feature>
<feature type="region of interest" description="Disordered" evidence="1">
    <location>
        <begin position="188"/>
        <end position="231"/>
    </location>
</feature>
<feature type="compositionally biased region" description="Low complexity" evidence="1">
    <location>
        <begin position="206"/>
        <end position="220"/>
    </location>
</feature>
<dbReference type="Proteomes" id="UP000316270">
    <property type="component" value="Chromosome 9"/>
</dbReference>
<dbReference type="OrthoDB" id="10670097at2759"/>
<feature type="compositionally biased region" description="Pro residues" evidence="1">
    <location>
        <begin position="126"/>
        <end position="147"/>
    </location>
</feature>
<reference evidence="2 3" key="1">
    <citation type="submission" date="2019-07" db="EMBL/GenBank/DDBJ databases">
        <title>Finished genome of Venturia effusa.</title>
        <authorList>
            <person name="Young C.A."/>
            <person name="Cox M.P."/>
            <person name="Ganley A.R.D."/>
            <person name="David W.J."/>
        </authorList>
    </citation>
    <scope>NUCLEOTIDE SEQUENCE [LARGE SCALE GENOMIC DNA]</scope>
    <source>
        <strain evidence="3">albino</strain>
    </source>
</reference>
<keyword evidence="3" id="KW-1185">Reference proteome</keyword>
<name>A0A517LCC0_9PEZI</name>